<dbReference type="Proteomes" id="UP000318571">
    <property type="component" value="Chromosome 5"/>
</dbReference>
<dbReference type="InterPro" id="IPR024079">
    <property type="entry name" value="MetalloPept_cat_dom_sf"/>
</dbReference>
<protein>
    <recommendedName>
        <fullName evidence="4">Peptidase M12B domain-containing protein</fullName>
    </recommendedName>
</protein>
<dbReference type="SUPFAM" id="SSF55486">
    <property type="entry name" value="Metalloproteases ('zincins'), catalytic domain"/>
    <property type="match status" value="1"/>
</dbReference>
<feature type="compositionally biased region" description="Basic and acidic residues" evidence="1">
    <location>
        <begin position="237"/>
        <end position="247"/>
    </location>
</feature>
<evidence type="ECO:0000256" key="1">
    <source>
        <dbReference type="SAM" id="MobiDB-lite"/>
    </source>
</evidence>
<evidence type="ECO:0000313" key="3">
    <source>
        <dbReference type="Proteomes" id="UP000318571"/>
    </source>
</evidence>
<proteinExistence type="predicted"/>
<feature type="region of interest" description="Disordered" evidence="1">
    <location>
        <begin position="237"/>
        <end position="271"/>
    </location>
</feature>
<dbReference type="AlphaFoldDB" id="A0A553PGH7"/>
<comment type="caution">
    <text evidence="2">The sequence shown here is derived from an EMBL/GenBank/DDBJ whole genome shotgun (WGS) entry which is preliminary data.</text>
</comment>
<keyword evidence="3" id="KW-1185">Reference proteome</keyword>
<reference evidence="2 3" key="1">
    <citation type="journal article" date="2018" name="Nat. Ecol. Evol.">
        <title>Genomic signatures of mitonuclear coevolution across populations of Tigriopus californicus.</title>
        <authorList>
            <person name="Barreto F.S."/>
            <person name="Watson E.T."/>
            <person name="Lima T.G."/>
            <person name="Willett C.S."/>
            <person name="Edmands S."/>
            <person name="Li W."/>
            <person name="Burton R.S."/>
        </authorList>
    </citation>
    <scope>NUCLEOTIDE SEQUENCE [LARGE SCALE GENOMIC DNA]</scope>
    <source>
        <strain evidence="2 3">San Diego</strain>
    </source>
</reference>
<dbReference type="GO" id="GO:0008237">
    <property type="term" value="F:metallopeptidase activity"/>
    <property type="evidence" value="ECO:0007669"/>
    <property type="project" value="InterPro"/>
</dbReference>
<accession>A0A553PGH7</accession>
<dbReference type="EMBL" id="VCGU01000004">
    <property type="protein sequence ID" value="TRY76788.1"/>
    <property type="molecule type" value="Genomic_DNA"/>
</dbReference>
<name>A0A553PGH7_TIGCA</name>
<sequence length="439" mass="49279">MLKNSVLGNDRFVDLERNSRLVGEHFLIEEDSGGPSILKFSLANPQDLTQCIYRAKLESDPNSRVSLTGCSADSLDALVVSRQFGTHQVDPLTGQRIAFQGAMMQFGSLKTHSHSFKMKNDEVSPPGQYFFGKPNTTMKWDEATSDEDEFSFNNKMRGYRTAIGGANDLVLNDLSPVNLGLDKILLFLSPRPLPETKKVLFGIALKRGHSKGVRRMFSLVKRTQNLGSAYRAVKKAYRDSKRHDNTKKTPLSWRSKDKSSSLKTPLPDQKEETRTIELQLFTDMAFYEQMKAEHPSLTQGQDLNTKIVEDLLVIVDGTEALLQHPSLGVSFNIRLTKVRILSGNGPSPKGEILLDLLAEFQKYLEGSHISGTTSDHDPLYADINIMLTGRDYQSNAGYAYTNTMCTFSEYCVAVLKYFWTKDHEGTKQGVSVDEWILEL</sequence>
<gene>
    <name evidence="2" type="ORF">TCAL_12425</name>
</gene>
<evidence type="ECO:0008006" key="4">
    <source>
        <dbReference type="Google" id="ProtNLM"/>
    </source>
</evidence>
<organism evidence="2 3">
    <name type="scientific">Tigriopus californicus</name>
    <name type="common">Marine copepod</name>
    <dbReference type="NCBI Taxonomy" id="6832"/>
    <lineage>
        <taxon>Eukaryota</taxon>
        <taxon>Metazoa</taxon>
        <taxon>Ecdysozoa</taxon>
        <taxon>Arthropoda</taxon>
        <taxon>Crustacea</taxon>
        <taxon>Multicrustacea</taxon>
        <taxon>Hexanauplia</taxon>
        <taxon>Copepoda</taxon>
        <taxon>Harpacticoida</taxon>
        <taxon>Harpacticidae</taxon>
        <taxon>Tigriopus</taxon>
    </lineage>
</organism>
<dbReference type="Gene3D" id="3.40.390.10">
    <property type="entry name" value="Collagenase (Catalytic Domain)"/>
    <property type="match status" value="1"/>
</dbReference>
<evidence type="ECO:0000313" key="2">
    <source>
        <dbReference type="EMBL" id="TRY76788.1"/>
    </source>
</evidence>